<keyword evidence="4" id="KW-1185">Reference proteome</keyword>
<evidence type="ECO:0000313" key="4">
    <source>
        <dbReference type="Proteomes" id="UP000654075"/>
    </source>
</evidence>
<evidence type="ECO:0000259" key="2">
    <source>
        <dbReference type="Pfam" id="PF02558"/>
    </source>
</evidence>
<accession>A0A813GIE3</accession>
<dbReference type="Gene3D" id="3.40.50.720">
    <property type="entry name" value="NAD(P)-binding Rossmann-like Domain"/>
    <property type="match status" value="1"/>
</dbReference>
<feature type="non-terminal residue" evidence="3">
    <location>
        <position position="94"/>
    </location>
</feature>
<evidence type="ECO:0000256" key="1">
    <source>
        <dbReference type="SAM" id="Phobius"/>
    </source>
</evidence>
<feature type="domain" description="Ketopantoate reductase N-terminal" evidence="2">
    <location>
        <begin position="44"/>
        <end position="89"/>
    </location>
</feature>
<keyword evidence="1" id="KW-0472">Membrane</keyword>
<sequence length="94" mass="9937">PSERRKVDVGRGPVQLVHFINVAASMAAGYAAGATTEEVPVLKWLIFGCGGVGGYFGARLAQQGQHVSFMARNQALAALRKHGVRIKSICGDLT</sequence>
<feature type="non-terminal residue" evidence="3">
    <location>
        <position position="1"/>
    </location>
</feature>
<proteinExistence type="predicted"/>
<feature type="transmembrane region" description="Helical" evidence="1">
    <location>
        <begin position="44"/>
        <end position="61"/>
    </location>
</feature>
<comment type="caution">
    <text evidence="3">The sequence shown here is derived from an EMBL/GenBank/DDBJ whole genome shotgun (WGS) entry which is preliminary data.</text>
</comment>
<protein>
    <recommendedName>
        <fullName evidence="2">Ketopantoate reductase N-terminal domain-containing protein</fullName>
    </recommendedName>
</protein>
<reference evidence="3" key="1">
    <citation type="submission" date="2021-02" db="EMBL/GenBank/DDBJ databases">
        <authorList>
            <person name="Dougan E. K."/>
            <person name="Rhodes N."/>
            <person name="Thang M."/>
            <person name="Chan C."/>
        </authorList>
    </citation>
    <scope>NUCLEOTIDE SEQUENCE</scope>
</reference>
<keyword evidence="1" id="KW-0812">Transmembrane</keyword>
<keyword evidence="1" id="KW-1133">Transmembrane helix</keyword>
<gene>
    <name evidence="3" type="ORF">PGLA1383_LOCUS41846</name>
</gene>
<dbReference type="InterPro" id="IPR013332">
    <property type="entry name" value="KPR_N"/>
</dbReference>
<evidence type="ECO:0000313" key="3">
    <source>
        <dbReference type="EMBL" id="CAE8624740.1"/>
    </source>
</evidence>
<organism evidence="3 4">
    <name type="scientific">Polarella glacialis</name>
    <name type="common">Dinoflagellate</name>
    <dbReference type="NCBI Taxonomy" id="89957"/>
    <lineage>
        <taxon>Eukaryota</taxon>
        <taxon>Sar</taxon>
        <taxon>Alveolata</taxon>
        <taxon>Dinophyceae</taxon>
        <taxon>Suessiales</taxon>
        <taxon>Suessiaceae</taxon>
        <taxon>Polarella</taxon>
    </lineage>
</organism>
<name>A0A813GIE3_POLGL</name>
<dbReference type="OrthoDB" id="10457964at2759"/>
<dbReference type="Pfam" id="PF02558">
    <property type="entry name" value="ApbA"/>
    <property type="match status" value="1"/>
</dbReference>
<dbReference type="Proteomes" id="UP000654075">
    <property type="component" value="Unassembled WGS sequence"/>
</dbReference>
<feature type="transmembrane region" description="Helical" evidence="1">
    <location>
        <begin position="12"/>
        <end position="32"/>
    </location>
</feature>
<dbReference type="AlphaFoldDB" id="A0A813GIE3"/>
<dbReference type="EMBL" id="CAJNNV010028478">
    <property type="protein sequence ID" value="CAE8624740.1"/>
    <property type="molecule type" value="Genomic_DNA"/>
</dbReference>